<feature type="transmembrane region" description="Helical" evidence="1">
    <location>
        <begin position="132"/>
        <end position="155"/>
    </location>
</feature>
<protein>
    <recommendedName>
        <fullName evidence="6">DUF5641 domain-containing protein</fullName>
    </recommendedName>
</protein>
<dbReference type="InterPro" id="IPR009878">
    <property type="entry name" value="Phlebovirus_G2_fusion"/>
</dbReference>
<evidence type="ECO:0000259" key="3">
    <source>
        <dbReference type="Pfam" id="PF18701"/>
    </source>
</evidence>
<keyword evidence="1" id="KW-0472">Membrane</keyword>
<evidence type="ECO:0000256" key="1">
    <source>
        <dbReference type="SAM" id="Phobius"/>
    </source>
</evidence>
<keyword evidence="1" id="KW-0812">Transmembrane</keyword>
<organism evidence="4 5">
    <name type="scientific">Necator americanus</name>
    <name type="common">Human hookworm</name>
    <dbReference type="NCBI Taxonomy" id="51031"/>
    <lineage>
        <taxon>Eukaryota</taxon>
        <taxon>Metazoa</taxon>
        <taxon>Ecdysozoa</taxon>
        <taxon>Nematoda</taxon>
        <taxon>Chromadorea</taxon>
        <taxon>Rhabditida</taxon>
        <taxon>Rhabditina</taxon>
        <taxon>Rhabditomorpha</taxon>
        <taxon>Strongyloidea</taxon>
        <taxon>Ancylostomatidae</taxon>
        <taxon>Bunostominae</taxon>
        <taxon>Necator</taxon>
    </lineage>
</organism>
<evidence type="ECO:0000313" key="5">
    <source>
        <dbReference type="Proteomes" id="UP001303046"/>
    </source>
</evidence>
<dbReference type="Pfam" id="PF07245">
    <property type="entry name" value="Phlebovirus_G2"/>
    <property type="match status" value="1"/>
</dbReference>
<keyword evidence="5" id="KW-1185">Reference proteome</keyword>
<dbReference type="Pfam" id="PF18701">
    <property type="entry name" value="DUF5641"/>
    <property type="match status" value="1"/>
</dbReference>
<feature type="transmembrane region" description="Helical" evidence="1">
    <location>
        <begin position="254"/>
        <end position="277"/>
    </location>
</feature>
<accession>A0ABR1EUT6</accession>
<sequence>MNYKQPRHLKRTDPELGEIGLIEKDVVPRGNWPYGKVVEVMISADGLIRPAKILMPNHRIIQRPLNKFFPLEIRSSAKVRNSDNTTCEAPPSTSNKRQILTRASKTRAYDVMKEFEEELDNTQSSISISLNVVILSFLVNVTILSFLCLISPSLATKTLTPNVLWNKGVVRIIPLGQPFELCFINNECKIFSDHKNLSFPLLISPTNDKVKVRLRSLQYNSTQEQSITCERPEFCDHHYLLTKSLLGNPHCWPAGAITTVAVMVYLITIMSIILICATSQLARKAKRAMVSRRECSQPTCSAIPANTFELAPLPGSSAVIICAVICAVITSAQGCQHGYMRHNADLICNGKTRCHYEYNRELYFNKLQSVLCIEIFHGNKTVGTAKFVKKKTVEFKCAKATESFTRMTRTHVYHIKRCAQAGSCTTQMCETISANETIPDLKSAAKYPGYSGCFSSCGGLLCGCFMPQAACTFYRVAQIPITKRVYEVTRCPHWSPEIKLEIEVNLFNKTRLFTQSFSPYALVKTDVFNVTVISMQKPASTIANNDLRYRKALHLPFRNTFA</sequence>
<evidence type="ECO:0000313" key="4">
    <source>
        <dbReference type="EMBL" id="KAK6765601.1"/>
    </source>
</evidence>
<reference evidence="4 5" key="1">
    <citation type="submission" date="2023-08" db="EMBL/GenBank/DDBJ databases">
        <title>A Necator americanus chromosomal reference genome.</title>
        <authorList>
            <person name="Ilik V."/>
            <person name="Petrzelkova K.J."/>
            <person name="Pardy F."/>
            <person name="Fuh T."/>
            <person name="Niatou-Singa F.S."/>
            <person name="Gouil Q."/>
            <person name="Baker L."/>
            <person name="Ritchie M.E."/>
            <person name="Jex A.R."/>
            <person name="Gazzola D."/>
            <person name="Li H."/>
            <person name="Toshio Fujiwara R."/>
            <person name="Zhan B."/>
            <person name="Aroian R.V."/>
            <person name="Pafco B."/>
            <person name="Schwarz E.M."/>
        </authorList>
    </citation>
    <scope>NUCLEOTIDE SEQUENCE [LARGE SCALE GENOMIC DNA]</scope>
    <source>
        <strain evidence="4 5">Aroian</strain>
        <tissue evidence="4">Whole animal</tissue>
    </source>
</reference>
<evidence type="ECO:0000259" key="2">
    <source>
        <dbReference type="Pfam" id="PF07245"/>
    </source>
</evidence>
<dbReference type="EMBL" id="JAVFWL010000006">
    <property type="protein sequence ID" value="KAK6765601.1"/>
    <property type="molecule type" value="Genomic_DNA"/>
</dbReference>
<comment type="caution">
    <text evidence="4">The sequence shown here is derived from an EMBL/GenBank/DDBJ whole genome shotgun (WGS) entry which is preliminary data.</text>
</comment>
<name>A0ABR1EUT6_NECAM</name>
<feature type="domain" description="DUF5641" evidence="3">
    <location>
        <begin position="10"/>
        <end position="71"/>
    </location>
</feature>
<proteinExistence type="predicted"/>
<keyword evidence="1" id="KW-1133">Transmembrane helix</keyword>
<dbReference type="InterPro" id="IPR040676">
    <property type="entry name" value="DUF5641"/>
</dbReference>
<gene>
    <name evidence="4" type="primary">Necator_chrX.g25652</name>
    <name evidence="4" type="ORF">RB195_025486</name>
</gene>
<feature type="domain" description="Phlebovirus glycoprotein G2 fusion" evidence="2">
    <location>
        <begin position="335"/>
        <end position="545"/>
    </location>
</feature>
<evidence type="ECO:0008006" key="6">
    <source>
        <dbReference type="Google" id="ProtNLM"/>
    </source>
</evidence>
<dbReference type="Proteomes" id="UP001303046">
    <property type="component" value="Unassembled WGS sequence"/>
</dbReference>